<reference evidence="1" key="1">
    <citation type="submission" date="2020-05" db="EMBL/GenBank/DDBJ databases">
        <title>Large-scale comparative analyses of tick genomes elucidate their genetic diversity and vector capacities.</title>
        <authorList>
            <person name="Jia N."/>
            <person name="Wang J."/>
            <person name="Shi W."/>
            <person name="Du L."/>
            <person name="Sun Y."/>
            <person name="Zhan W."/>
            <person name="Jiang J."/>
            <person name="Wang Q."/>
            <person name="Zhang B."/>
            <person name="Ji P."/>
            <person name="Sakyi L.B."/>
            <person name="Cui X."/>
            <person name="Yuan T."/>
            <person name="Jiang B."/>
            <person name="Yang W."/>
            <person name="Lam T.T.-Y."/>
            <person name="Chang Q."/>
            <person name="Ding S."/>
            <person name="Wang X."/>
            <person name="Zhu J."/>
            <person name="Ruan X."/>
            <person name="Zhao L."/>
            <person name="Wei J."/>
            <person name="Que T."/>
            <person name="Du C."/>
            <person name="Cheng J."/>
            <person name="Dai P."/>
            <person name="Han X."/>
            <person name="Huang E."/>
            <person name="Gao Y."/>
            <person name="Liu J."/>
            <person name="Shao H."/>
            <person name="Ye R."/>
            <person name="Li L."/>
            <person name="Wei W."/>
            <person name="Wang X."/>
            <person name="Wang C."/>
            <person name="Yang T."/>
            <person name="Huo Q."/>
            <person name="Li W."/>
            <person name="Guo W."/>
            <person name="Chen H."/>
            <person name="Zhou L."/>
            <person name="Ni X."/>
            <person name="Tian J."/>
            <person name="Zhou Y."/>
            <person name="Sheng Y."/>
            <person name="Liu T."/>
            <person name="Pan Y."/>
            <person name="Xia L."/>
            <person name="Li J."/>
            <person name="Zhao F."/>
            <person name="Cao W."/>
        </authorList>
    </citation>
    <scope>NUCLEOTIDE SEQUENCE</scope>
    <source>
        <strain evidence="1">Hyas-2018</strain>
    </source>
</reference>
<dbReference type="EMBL" id="CM023489">
    <property type="protein sequence ID" value="KAH6921896.1"/>
    <property type="molecule type" value="Genomic_DNA"/>
</dbReference>
<evidence type="ECO:0000313" key="2">
    <source>
        <dbReference type="Proteomes" id="UP000821845"/>
    </source>
</evidence>
<sequence length="563" mass="63003">MLNAVRICRAALGPIAAAAIASSAAVSAAPKNVAVFSEVRAHIGAASLTEPPRCRTTETVHRHRSHDVVTSLTYPGEKCVRWSFVRSEALTALSPHASNMREMSSRSRSGRPQAQQRRSEPPSPQPKSGTTSPSDTSDYHSDQSLGSTDLQQQQQQLRPAVIRRCSLICSSGSDQFTFDSRADPNDPGTPRVRTPVPSGRSSGSDFPGVQTIKRNTLLHPEGQANLQRSVCVNGRFQNPWPTWRPPTVTNIFKFGLSRDNSNVPPKQELDLVLPVLKPRFQDPPVEGVRITWLGHSTALLQMKGVNVLTDPMLSERASPSQLLGPKRFREAPCTVADLPRIDAVVISHNHYDHLDLNTVHQLNARFEETLRWFVPLGLTPWMEQLGCENVVELDWWNEGHLATEDNDLSFVFVPAQHWCKRTISDDNKVLWGGWCVISPEYRFYFAGDTGYCDVFKQIGQAYGPFDLAAIPIGAYEPRWFMKYQHVNPEEAVLIHKDVRSRASLAVHWGTFTLANEYYLDPPVKLRESLDRHGISPREFFTLKHGESRLLHAAPPNRTSRVLP</sequence>
<accession>A0ACB7RJI0</accession>
<proteinExistence type="predicted"/>
<keyword evidence="2" id="KW-1185">Reference proteome</keyword>
<organism evidence="1 2">
    <name type="scientific">Hyalomma asiaticum</name>
    <name type="common">Tick</name>
    <dbReference type="NCBI Taxonomy" id="266040"/>
    <lineage>
        <taxon>Eukaryota</taxon>
        <taxon>Metazoa</taxon>
        <taxon>Ecdysozoa</taxon>
        <taxon>Arthropoda</taxon>
        <taxon>Chelicerata</taxon>
        <taxon>Arachnida</taxon>
        <taxon>Acari</taxon>
        <taxon>Parasitiformes</taxon>
        <taxon>Ixodida</taxon>
        <taxon>Ixodoidea</taxon>
        <taxon>Ixodidae</taxon>
        <taxon>Hyalomminae</taxon>
        <taxon>Hyalomma</taxon>
    </lineage>
</organism>
<name>A0ACB7RJI0_HYAAI</name>
<gene>
    <name evidence="1" type="ORF">HPB50_006221</name>
</gene>
<protein>
    <submittedName>
        <fullName evidence="1">Uncharacterized protein</fullName>
    </submittedName>
</protein>
<comment type="caution">
    <text evidence="1">The sequence shown here is derived from an EMBL/GenBank/DDBJ whole genome shotgun (WGS) entry which is preliminary data.</text>
</comment>
<evidence type="ECO:0000313" key="1">
    <source>
        <dbReference type="EMBL" id="KAH6921896.1"/>
    </source>
</evidence>
<dbReference type="Proteomes" id="UP000821845">
    <property type="component" value="Chromosome 9"/>
</dbReference>